<evidence type="ECO:0000256" key="1">
    <source>
        <dbReference type="ARBA" id="ARBA00023268"/>
    </source>
</evidence>
<dbReference type="PANTHER" id="PTHR37984">
    <property type="entry name" value="PROTEIN CBG26694"/>
    <property type="match status" value="1"/>
</dbReference>
<organism evidence="3 4">
    <name type="scientific">Macrosiphum euphorbiae</name>
    <name type="common">potato aphid</name>
    <dbReference type="NCBI Taxonomy" id="13131"/>
    <lineage>
        <taxon>Eukaryota</taxon>
        <taxon>Metazoa</taxon>
        <taxon>Ecdysozoa</taxon>
        <taxon>Arthropoda</taxon>
        <taxon>Hexapoda</taxon>
        <taxon>Insecta</taxon>
        <taxon>Pterygota</taxon>
        <taxon>Neoptera</taxon>
        <taxon>Paraneoptera</taxon>
        <taxon>Hemiptera</taxon>
        <taxon>Sternorrhyncha</taxon>
        <taxon>Aphidomorpha</taxon>
        <taxon>Aphidoidea</taxon>
        <taxon>Aphididae</taxon>
        <taxon>Macrosiphini</taxon>
        <taxon>Macrosiphum</taxon>
    </lineage>
</organism>
<evidence type="ECO:0000259" key="2">
    <source>
        <dbReference type="Pfam" id="PF17919"/>
    </source>
</evidence>
<dbReference type="GO" id="GO:0071897">
    <property type="term" value="P:DNA biosynthetic process"/>
    <property type="evidence" value="ECO:0007669"/>
    <property type="project" value="UniProtKB-ARBA"/>
</dbReference>
<dbReference type="AlphaFoldDB" id="A0AAV0WU11"/>
<dbReference type="EMBL" id="CARXXK010000002">
    <property type="protein sequence ID" value="CAI6359094.1"/>
    <property type="molecule type" value="Genomic_DNA"/>
</dbReference>
<evidence type="ECO:0000313" key="3">
    <source>
        <dbReference type="EMBL" id="CAI6359094.1"/>
    </source>
</evidence>
<reference evidence="3 4" key="1">
    <citation type="submission" date="2023-01" db="EMBL/GenBank/DDBJ databases">
        <authorList>
            <person name="Whitehead M."/>
        </authorList>
    </citation>
    <scope>NUCLEOTIDE SEQUENCE [LARGE SCALE GENOMIC DNA]</scope>
</reference>
<name>A0AAV0WU11_9HEMI</name>
<keyword evidence="1" id="KW-0511">Multifunctional enzyme</keyword>
<protein>
    <recommendedName>
        <fullName evidence="2">Reverse transcriptase/retrotransposon-derived protein RNase H-like domain-containing protein</fullName>
    </recommendedName>
</protein>
<feature type="domain" description="Reverse transcriptase/retrotransposon-derived protein RNase H-like" evidence="2">
    <location>
        <begin position="58"/>
        <end position="156"/>
    </location>
</feature>
<proteinExistence type="predicted"/>
<comment type="caution">
    <text evidence="3">The sequence shown here is derived from an EMBL/GenBank/DDBJ whole genome shotgun (WGS) entry which is preliminary data.</text>
</comment>
<dbReference type="Pfam" id="PF17919">
    <property type="entry name" value="RT_RNaseH_2"/>
    <property type="match status" value="1"/>
</dbReference>
<dbReference type="InterPro" id="IPR050951">
    <property type="entry name" value="Retrovirus_Pol_polyprotein"/>
</dbReference>
<dbReference type="InterPro" id="IPR043502">
    <property type="entry name" value="DNA/RNA_pol_sf"/>
</dbReference>
<dbReference type="Proteomes" id="UP001160148">
    <property type="component" value="Unassembled WGS sequence"/>
</dbReference>
<dbReference type="GO" id="GO:0003824">
    <property type="term" value="F:catalytic activity"/>
    <property type="evidence" value="ECO:0007669"/>
    <property type="project" value="UniProtKB-KW"/>
</dbReference>
<gene>
    <name evidence="3" type="ORF">MEUPH1_LOCUS14537</name>
</gene>
<keyword evidence="4" id="KW-1185">Reference proteome</keyword>
<sequence>MKKLQLFNIIYKKKQPKILKGFLVSLIIIIEDSYQKQLSTRTLNVCIKQTKKSLIIKWNETLVEAFNQCKLYLENASLLTHPVNYTTIAVSVEASNFAMGPVLGQKEVDNNVKDIWKPLAYYSKPLSETQKQYSTYDRELLVMYSAIKYFRHWIEG</sequence>
<accession>A0AAV0WU11</accession>
<dbReference type="PANTHER" id="PTHR37984:SF5">
    <property type="entry name" value="PROTEIN NYNRIN-LIKE"/>
    <property type="match status" value="1"/>
</dbReference>
<evidence type="ECO:0000313" key="4">
    <source>
        <dbReference type="Proteomes" id="UP001160148"/>
    </source>
</evidence>
<dbReference type="SUPFAM" id="SSF56672">
    <property type="entry name" value="DNA/RNA polymerases"/>
    <property type="match status" value="1"/>
</dbReference>
<dbReference type="InterPro" id="IPR041577">
    <property type="entry name" value="RT_RNaseH_2"/>
</dbReference>